<reference evidence="11 12" key="1">
    <citation type="submission" date="2018-08" db="EMBL/GenBank/DDBJ databases">
        <title>Erythrobacter zhengii sp.nov., a bacterium isolated from deep-sea sediment.</title>
        <authorList>
            <person name="Fang C."/>
            <person name="Wu Y.-H."/>
            <person name="Sun C."/>
            <person name="Wang H."/>
            <person name="Cheng H."/>
            <person name="Meng F.-X."/>
            <person name="Wang C.-S."/>
            <person name="Xu X.-W."/>
        </authorList>
    </citation>
    <scope>NUCLEOTIDE SEQUENCE [LARGE SCALE GENOMIC DNA]</scope>
    <source>
        <strain evidence="11 12">V18</strain>
    </source>
</reference>
<feature type="binding site" evidence="9">
    <location>
        <position position="170"/>
    </location>
    <ligand>
        <name>cob(II)alamin</name>
        <dbReference type="ChEBI" id="CHEBI:16304"/>
    </ligand>
</feature>
<organism evidence="11 12">
    <name type="scientific">Aurantiacibacter zhengii</name>
    <dbReference type="NCBI Taxonomy" id="2307003"/>
    <lineage>
        <taxon>Bacteria</taxon>
        <taxon>Pseudomonadati</taxon>
        <taxon>Pseudomonadota</taxon>
        <taxon>Alphaproteobacteria</taxon>
        <taxon>Sphingomonadales</taxon>
        <taxon>Erythrobacteraceae</taxon>
        <taxon>Aurantiacibacter</taxon>
    </lineage>
</organism>
<evidence type="ECO:0000256" key="3">
    <source>
        <dbReference type="ARBA" id="ARBA00022694"/>
    </source>
</evidence>
<dbReference type="InterPro" id="IPR004453">
    <property type="entry name" value="QueG"/>
</dbReference>
<feature type="binding site" evidence="9">
    <location>
        <position position="63"/>
    </location>
    <ligand>
        <name>cob(II)alamin</name>
        <dbReference type="ChEBI" id="CHEBI:16304"/>
    </ligand>
</feature>
<keyword evidence="9" id="KW-0846">Cobalamin</keyword>
<dbReference type="PANTHER" id="PTHR30002">
    <property type="entry name" value="EPOXYQUEUOSINE REDUCTASE"/>
    <property type="match status" value="1"/>
</dbReference>
<keyword evidence="9" id="KW-0170">Cobalt</keyword>
<keyword evidence="8 9" id="KW-0411">Iron-sulfur</keyword>
<evidence type="ECO:0000313" key="12">
    <source>
        <dbReference type="Proteomes" id="UP000286576"/>
    </source>
</evidence>
<evidence type="ECO:0000256" key="6">
    <source>
        <dbReference type="ARBA" id="ARBA00023002"/>
    </source>
</evidence>
<evidence type="ECO:0000256" key="1">
    <source>
        <dbReference type="ARBA" id="ARBA00022485"/>
    </source>
</evidence>
<keyword evidence="7 9" id="KW-0408">Iron</keyword>
<dbReference type="HAMAP" id="MF_00916">
    <property type="entry name" value="QueG"/>
    <property type="match status" value="1"/>
</dbReference>
<comment type="cofactor">
    <cofactor evidence="9">
        <name>[4Fe-4S] cluster</name>
        <dbReference type="ChEBI" id="CHEBI:49883"/>
    </cofactor>
    <text evidence="9">Binds 2 [4Fe-4S] clusters per monomer.</text>
</comment>
<dbReference type="EMBL" id="QXFL01000009">
    <property type="protein sequence ID" value="RIV83648.1"/>
    <property type="molecule type" value="Genomic_DNA"/>
</dbReference>
<dbReference type="Pfam" id="PF08331">
    <property type="entry name" value="QueG_DUF1730"/>
    <property type="match status" value="1"/>
</dbReference>
<dbReference type="UniPathway" id="UPA00392"/>
<evidence type="ECO:0000259" key="10">
    <source>
        <dbReference type="PROSITE" id="PS51379"/>
    </source>
</evidence>
<keyword evidence="1 9" id="KW-0004">4Fe-4S</keyword>
<dbReference type="GO" id="GO:0046872">
    <property type="term" value="F:metal ion binding"/>
    <property type="evidence" value="ECO:0007669"/>
    <property type="project" value="UniProtKB-KW"/>
</dbReference>
<evidence type="ECO:0000256" key="2">
    <source>
        <dbReference type="ARBA" id="ARBA00022490"/>
    </source>
</evidence>
<proteinExistence type="inferred from homology"/>
<feature type="binding site" evidence="9">
    <location>
        <position position="217"/>
    </location>
    <ligand>
        <name>cob(II)alamin</name>
        <dbReference type="ChEBI" id="CHEBI:16304"/>
    </ligand>
</feature>
<feature type="binding site" evidence="9">
    <location>
        <position position="224"/>
    </location>
    <ligand>
        <name>tRNA</name>
        <dbReference type="ChEBI" id="CHEBI:17843"/>
    </ligand>
</feature>
<comment type="subunit">
    <text evidence="9">Monomer.</text>
</comment>
<comment type="function">
    <text evidence="9">Catalyzes the conversion of epoxyqueuosine (oQ) to queuosine (Q), which is a hypermodified base found in the wobble positions of tRNA(Asp), tRNA(Asn), tRNA(His) and tRNA(Tyr).</text>
</comment>
<keyword evidence="5 9" id="KW-0671">Queuosine biosynthesis</keyword>
<dbReference type="PROSITE" id="PS51379">
    <property type="entry name" value="4FE4S_FER_2"/>
    <property type="match status" value="1"/>
</dbReference>
<feature type="binding site" evidence="9">
    <location>
        <position position="245"/>
    </location>
    <ligand>
        <name>[4Fe-4S] cluster</name>
        <dbReference type="ChEBI" id="CHEBI:49883"/>
        <label>2</label>
    </ligand>
</feature>
<feature type="binding site" evidence="9">
    <location>
        <position position="199"/>
    </location>
    <ligand>
        <name>[4Fe-4S] cluster</name>
        <dbReference type="ChEBI" id="CHEBI:49883"/>
        <label>2</label>
    </ligand>
</feature>
<dbReference type="NCBIfam" id="TIGR00276">
    <property type="entry name" value="tRNA epoxyqueuosine(34) reductase QueG"/>
    <property type="match status" value="1"/>
</dbReference>
<dbReference type="Proteomes" id="UP000286576">
    <property type="component" value="Unassembled WGS sequence"/>
</dbReference>
<evidence type="ECO:0000313" key="11">
    <source>
        <dbReference type="EMBL" id="RIV83648.1"/>
    </source>
</evidence>
<dbReference type="Pfam" id="PF13484">
    <property type="entry name" value="Fer4_16"/>
    <property type="match status" value="1"/>
</dbReference>
<feature type="binding site" evidence="9">
    <location>
        <position position="159"/>
    </location>
    <ligand>
        <name>cob(II)alamin</name>
        <dbReference type="ChEBI" id="CHEBI:16304"/>
    </ligand>
</feature>
<dbReference type="InterPro" id="IPR017896">
    <property type="entry name" value="4Fe4S_Fe-S-bd"/>
</dbReference>
<dbReference type="GO" id="GO:0005737">
    <property type="term" value="C:cytoplasm"/>
    <property type="evidence" value="ECO:0007669"/>
    <property type="project" value="UniProtKB-SubCell"/>
</dbReference>
<comment type="caution">
    <text evidence="11">The sequence shown here is derived from an EMBL/GenBank/DDBJ whole genome shotgun (WGS) entry which is preliminary data.</text>
</comment>
<feature type="binding site" evidence="9">
    <location>
        <position position="195"/>
    </location>
    <ligand>
        <name>[4Fe-4S] cluster</name>
        <dbReference type="ChEBI" id="CHEBI:49883"/>
        <label>1</label>
    </ligand>
</feature>
<feature type="binding site" evidence="9">
    <location>
        <position position="192"/>
    </location>
    <ligand>
        <name>[4Fe-4S] cluster</name>
        <dbReference type="ChEBI" id="CHEBI:49883"/>
        <label>1</label>
    </ligand>
</feature>
<name>A0A418NNM7_9SPHN</name>
<evidence type="ECO:0000256" key="8">
    <source>
        <dbReference type="ARBA" id="ARBA00023014"/>
    </source>
</evidence>
<dbReference type="PANTHER" id="PTHR30002:SF4">
    <property type="entry name" value="EPOXYQUEUOSINE REDUCTASE"/>
    <property type="match status" value="1"/>
</dbReference>
<dbReference type="GO" id="GO:0031419">
    <property type="term" value="F:cobalamin binding"/>
    <property type="evidence" value="ECO:0007669"/>
    <property type="project" value="UniProtKB-KW"/>
</dbReference>
<dbReference type="InterPro" id="IPR017900">
    <property type="entry name" value="4Fe4S_Fe_S_CS"/>
</dbReference>
<dbReference type="RefSeq" id="WP_119587959.1">
    <property type="nucleotide sequence ID" value="NZ_CAWODQ010000029.1"/>
</dbReference>
<keyword evidence="12" id="KW-1185">Reference proteome</keyword>
<evidence type="ECO:0000256" key="5">
    <source>
        <dbReference type="ARBA" id="ARBA00022785"/>
    </source>
</evidence>
<dbReference type="AlphaFoldDB" id="A0A418NNM7"/>
<feature type="active site" description="Proton donor" evidence="9">
    <location>
        <position position="135"/>
    </location>
</feature>
<dbReference type="GO" id="GO:0008616">
    <property type="term" value="P:tRNA queuosine(34) biosynthetic process"/>
    <property type="evidence" value="ECO:0007669"/>
    <property type="project" value="UniProtKB-UniRule"/>
</dbReference>
<evidence type="ECO:0000256" key="7">
    <source>
        <dbReference type="ARBA" id="ARBA00023004"/>
    </source>
</evidence>
<dbReference type="OrthoDB" id="9784571at2"/>
<feature type="binding site" evidence="9">
    <location>
        <position position="189"/>
    </location>
    <ligand>
        <name>[4Fe-4S] cluster</name>
        <dbReference type="ChEBI" id="CHEBI:49883"/>
        <label>1</label>
    </ligand>
</feature>
<feature type="binding site" evidence="9">
    <location>
        <begin position="242"/>
        <end position="243"/>
    </location>
    <ligand>
        <name>cob(II)alamin</name>
        <dbReference type="ChEBI" id="CHEBI:16304"/>
    </ligand>
</feature>
<feature type="binding site" evidence="9">
    <location>
        <position position="215"/>
    </location>
    <ligand>
        <name>[4Fe-4S] cluster</name>
        <dbReference type="ChEBI" id="CHEBI:49883"/>
        <label>2</label>
    </ligand>
</feature>
<feature type="binding site" evidence="9">
    <location>
        <position position="242"/>
    </location>
    <ligand>
        <name>[4Fe-4S] cluster</name>
        <dbReference type="ChEBI" id="CHEBI:49883"/>
        <label>2</label>
    </ligand>
</feature>
<comment type="subcellular location">
    <subcellularLocation>
        <location evidence="9">Cytoplasm</location>
    </subcellularLocation>
</comment>
<keyword evidence="6 9" id="KW-0560">Oxidoreductase</keyword>
<evidence type="ECO:0000256" key="4">
    <source>
        <dbReference type="ARBA" id="ARBA00022723"/>
    </source>
</evidence>
<comment type="catalytic activity">
    <reaction evidence="9">
        <text>epoxyqueuosine(34) in tRNA + AH2 = queuosine(34) in tRNA + A + H2O</text>
        <dbReference type="Rhea" id="RHEA:32159"/>
        <dbReference type="Rhea" id="RHEA-COMP:18571"/>
        <dbReference type="Rhea" id="RHEA-COMP:18582"/>
        <dbReference type="ChEBI" id="CHEBI:13193"/>
        <dbReference type="ChEBI" id="CHEBI:15377"/>
        <dbReference type="ChEBI" id="CHEBI:17499"/>
        <dbReference type="ChEBI" id="CHEBI:194431"/>
        <dbReference type="ChEBI" id="CHEBI:194443"/>
        <dbReference type="EC" id="1.17.99.6"/>
    </reaction>
</comment>
<feature type="binding site" evidence="9">
    <location>
        <position position="249"/>
    </location>
    <ligand>
        <name>[4Fe-4S] cluster</name>
        <dbReference type="ChEBI" id="CHEBI:49883"/>
        <label>1</label>
    </ligand>
</feature>
<gene>
    <name evidence="9 11" type="primary">queG</name>
    <name evidence="11" type="ORF">D2V07_16235</name>
</gene>
<dbReference type="Gene3D" id="3.30.70.20">
    <property type="match status" value="1"/>
</dbReference>
<dbReference type="SUPFAM" id="SSF46548">
    <property type="entry name" value="alpha-helical ferredoxin"/>
    <property type="match status" value="1"/>
</dbReference>
<comment type="similarity">
    <text evidence="9">Belongs to the QueG family.</text>
</comment>
<comment type="pathway">
    <text evidence="9">tRNA modification; tRNA-queuosine biosynthesis.</text>
</comment>
<accession>A0A418NNM7</accession>
<feature type="binding site" evidence="9">
    <location>
        <position position="135"/>
    </location>
    <ligand>
        <name>cob(II)alamin</name>
        <dbReference type="ChEBI" id="CHEBI:16304"/>
    </ligand>
</feature>
<dbReference type="EC" id="1.17.99.6" evidence="9"/>
<evidence type="ECO:0000256" key="9">
    <source>
        <dbReference type="HAMAP-Rule" id="MF_00916"/>
    </source>
</evidence>
<dbReference type="InterPro" id="IPR013542">
    <property type="entry name" value="QueG_DUF1730"/>
</dbReference>
<comment type="caution">
    <text evidence="9">Lacks conserved residue(s) required for the propagation of feature annotation.</text>
</comment>
<feature type="domain" description="4Fe-4S ferredoxin-type" evidence="10">
    <location>
        <begin position="179"/>
        <end position="209"/>
    </location>
</feature>
<keyword evidence="4 9" id="KW-0479">Metal-binding</keyword>
<protein>
    <recommendedName>
        <fullName evidence="9">Epoxyqueuosine reductase</fullName>
        <ecNumber evidence="9">1.17.99.6</ecNumber>
    </recommendedName>
    <alternativeName>
        <fullName evidence="9">Queuosine biosynthesis protein QueG</fullName>
    </alternativeName>
</protein>
<comment type="cofactor">
    <cofactor evidence="9">
        <name>cob(II)alamin</name>
        <dbReference type="ChEBI" id="CHEBI:16304"/>
    </cofactor>
</comment>
<keyword evidence="2 9" id="KW-0963">Cytoplasm</keyword>
<sequence>MVNCRDTISLEQALKAKARELGFAAVGITHAQDDPLRAERLHAWLGAGCHGDMAWMQDRADVRQGPKSMWPEAKSVIALGMSYAPEEDPLAEGEAKISVYARGRDYHDVVKKALKALARWLVEERPGTQLKVFVDTAPVMEKPLGEAAGIGWQGKHTNLVSREHGSWLFLGAIYTTLELSPDVPHDDRCGSCRACQDACPTNAFPQPYRLDARRCISYLTIEHKGPIPYEFREAIGNRIYGCDDCLAVCPWNKFADTAARHMKLAPREDLVDPPLADLLALDDAAFRARFSGSPIKRVGRDRFVRNCLIAAGNSADAALVPQVQALAKDPDPVVAEAAQWALSRLDRQFPIGSFDRV</sequence>
<dbReference type="PROSITE" id="PS00198">
    <property type="entry name" value="4FE4S_FER_1"/>
    <property type="match status" value="1"/>
</dbReference>
<dbReference type="GO" id="GO:0051539">
    <property type="term" value="F:4 iron, 4 sulfur cluster binding"/>
    <property type="evidence" value="ECO:0007669"/>
    <property type="project" value="UniProtKB-KW"/>
</dbReference>
<keyword evidence="3 9" id="KW-0819">tRNA processing</keyword>
<dbReference type="GO" id="GO:0052693">
    <property type="term" value="F:epoxyqueuosine reductase activity"/>
    <property type="evidence" value="ECO:0007669"/>
    <property type="project" value="UniProtKB-UniRule"/>
</dbReference>